<reference evidence="2" key="2">
    <citation type="submission" date="2021-09" db="EMBL/GenBank/DDBJ databases">
        <authorList>
            <person name="Gilroy R."/>
        </authorList>
    </citation>
    <scope>NUCLEOTIDE SEQUENCE</scope>
    <source>
        <strain evidence="2">ChiSjej2B20-17149</strain>
    </source>
</reference>
<gene>
    <name evidence="2" type="ORF">K8W20_12330</name>
</gene>
<feature type="transmembrane region" description="Helical" evidence="1">
    <location>
        <begin position="98"/>
        <end position="118"/>
    </location>
</feature>
<feature type="transmembrane region" description="Helical" evidence="1">
    <location>
        <begin position="22"/>
        <end position="50"/>
    </location>
</feature>
<dbReference type="RefSeq" id="WP_278917262.1">
    <property type="nucleotide sequence ID" value="NZ_DYTS01000223.1"/>
</dbReference>
<reference evidence="2" key="1">
    <citation type="journal article" date="2021" name="PeerJ">
        <title>Extensive microbial diversity within the chicken gut microbiome revealed by metagenomics and culture.</title>
        <authorList>
            <person name="Gilroy R."/>
            <person name="Ravi A."/>
            <person name="Getino M."/>
            <person name="Pursley I."/>
            <person name="Horton D.L."/>
            <person name="Alikhan N.F."/>
            <person name="Baker D."/>
            <person name="Gharbi K."/>
            <person name="Hall N."/>
            <person name="Watson M."/>
            <person name="Adriaenssens E.M."/>
            <person name="Foster-Nyarko E."/>
            <person name="Jarju S."/>
            <person name="Secka A."/>
            <person name="Antonio M."/>
            <person name="Oren A."/>
            <person name="Chaudhuri R.R."/>
            <person name="La Ragione R."/>
            <person name="Hildebrand F."/>
            <person name="Pallen M.J."/>
        </authorList>
    </citation>
    <scope>NUCLEOTIDE SEQUENCE</scope>
    <source>
        <strain evidence="2">ChiSjej2B20-17149</strain>
    </source>
</reference>
<evidence type="ECO:0000313" key="3">
    <source>
        <dbReference type="Proteomes" id="UP000752172"/>
    </source>
</evidence>
<protein>
    <submittedName>
        <fullName evidence="2">Uncharacterized protein</fullName>
    </submittedName>
</protein>
<sequence>MSTEIPSSGMPKQALLIQAEKIMSIVIAAAGLLIFAWLAICVLASAWLTFEVPISNEDMKDASFLSSRIGIYWHGAMMGGLIALFGLLNMVVTQRLGGGFLMILGISTIFATSEVSALRQGILDGDMKIGCFTYESLECRKMLKLPEGDGQSIYRNPSQKREGGYATWYEPIRAHLHTKVTALLPNTIPGVAFLQSPVIAAFHVDKLQNVVEAQRSDVSKFRASVTQ</sequence>
<dbReference type="Proteomes" id="UP000752172">
    <property type="component" value="Unassembled WGS sequence"/>
</dbReference>
<dbReference type="EMBL" id="DYTS01000223">
    <property type="protein sequence ID" value="HJH19489.1"/>
    <property type="molecule type" value="Genomic_DNA"/>
</dbReference>
<evidence type="ECO:0000313" key="2">
    <source>
        <dbReference type="EMBL" id="HJH19489.1"/>
    </source>
</evidence>
<keyword evidence="1" id="KW-0812">Transmembrane</keyword>
<organism evidence="2 3">
    <name type="scientific">Pseudomonas lactis</name>
    <dbReference type="NCBI Taxonomy" id="1615674"/>
    <lineage>
        <taxon>Bacteria</taxon>
        <taxon>Pseudomonadati</taxon>
        <taxon>Pseudomonadota</taxon>
        <taxon>Gammaproteobacteria</taxon>
        <taxon>Pseudomonadales</taxon>
        <taxon>Pseudomonadaceae</taxon>
        <taxon>Pseudomonas</taxon>
    </lineage>
</organism>
<feature type="transmembrane region" description="Helical" evidence="1">
    <location>
        <begin position="71"/>
        <end position="92"/>
    </location>
</feature>
<accession>A0A921NJ38</accession>
<dbReference type="AlphaFoldDB" id="A0A921NJ38"/>
<keyword evidence="1" id="KW-0472">Membrane</keyword>
<evidence type="ECO:0000256" key="1">
    <source>
        <dbReference type="SAM" id="Phobius"/>
    </source>
</evidence>
<comment type="caution">
    <text evidence="2">The sequence shown here is derived from an EMBL/GenBank/DDBJ whole genome shotgun (WGS) entry which is preliminary data.</text>
</comment>
<name>A0A921NJ38_9PSED</name>
<proteinExistence type="predicted"/>
<keyword evidence="1" id="KW-1133">Transmembrane helix</keyword>